<comment type="caution">
    <text evidence="9">The sequence shown here is derived from an EMBL/GenBank/DDBJ whole genome shotgun (WGS) entry which is preliminary data.</text>
</comment>
<dbReference type="Pfam" id="PF00145">
    <property type="entry name" value="DNA_methylase"/>
    <property type="match status" value="1"/>
</dbReference>
<dbReference type="GO" id="GO:0009307">
    <property type="term" value="P:DNA restriction-modification system"/>
    <property type="evidence" value="ECO:0007669"/>
    <property type="project" value="UniProtKB-KW"/>
</dbReference>
<evidence type="ECO:0000313" key="10">
    <source>
        <dbReference type="Proteomes" id="UP000005463"/>
    </source>
</evidence>
<proteinExistence type="inferred from homology"/>
<dbReference type="SUPFAM" id="SSF53335">
    <property type="entry name" value="S-adenosyl-L-methionine-dependent methyltransferases"/>
    <property type="match status" value="1"/>
</dbReference>
<evidence type="ECO:0000256" key="8">
    <source>
        <dbReference type="RuleBase" id="RU000417"/>
    </source>
</evidence>
<dbReference type="RefSeq" id="WP_006751047.1">
    <property type="nucleotide sequence ID" value="NZ_ABLC01000032.1"/>
</dbReference>
<evidence type="ECO:0000256" key="5">
    <source>
        <dbReference type="ARBA" id="ARBA00047422"/>
    </source>
</evidence>
<organism evidence="9 10">
    <name type="scientific">Burkholderia ambifaria IOP40-10</name>
    <dbReference type="NCBI Taxonomy" id="396596"/>
    <lineage>
        <taxon>Bacteria</taxon>
        <taxon>Pseudomonadati</taxon>
        <taxon>Pseudomonadota</taxon>
        <taxon>Betaproteobacteria</taxon>
        <taxon>Burkholderiales</taxon>
        <taxon>Burkholderiaceae</taxon>
        <taxon>Burkholderia</taxon>
        <taxon>Burkholderia cepacia complex</taxon>
    </lineage>
</organism>
<evidence type="ECO:0000256" key="4">
    <source>
        <dbReference type="ARBA" id="ARBA00022747"/>
    </source>
</evidence>
<accession>B1FCT9</accession>
<dbReference type="EC" id="2.1.1.37" evidence="8"/>
<sequence length="353" mass="39464">MKIIADLENAGGARQCAEGSTGERRPELGHRFKVVSFFAGCGGLDLGFTGGFSYRGERFAKLPFEIERAYEIDARCKATYEQNIGPHFETCDLSTADIESMPNADVLIGGFPCQEFSICGPRRGIDSKRGSLFKAMSRYARLKQPMVVVAENVAHIAKLNAGADLQSIRRSFAQAGYRAYIWRMFAPDYGIPQSRDRVLLIFVRRDIDNVPVEPPKAFEGKHRSIEWAIGDLEQVGDESVPNQSQYFKAALARSGHGQGDEISRRSEPGYTVRANAKSRVQFHYSLPRRLTVRECARLQTFPDNFVFPHAATYNIMQIGNAVPPVLGHVVAREIEKFLTDTLEVNARLKKKGR</sequence>
<dbReference type="REBASE" id="42399">
    <property type="entry name" value="M.Bam10ORF1848P"/>
</dbReference>
<dbReference type="PRINTS" id="PR00105">
    <property type="entry name" value="C5METTRFRASE"/>
</dbReference>
<dbReference type="GO" id="GO:0032259">
    <property type="term" value="P:methylation"/>
    <property type="evidence" value="ECO:0007669"/>
    <property type="project" value="UniProtKB-KW"/>
</dbReference>
<dbReference type="PANTHER" id="PTHR10629">
    <property type="entry name" value="CYTOSINE-SPECIFIC METHYLTRANSFERASE"/>
    <property type="match status" value="1"/>
</dbReference>
<evidence type="ECO:0000313" key="9">
    <source>
        <dbReference type="EMBL" id="EDT04609.1"/>
    </source>
</evidence>
<dbReference type="PANTHER" id="PTHR10629:SF52">
    <property type="entry name" value="DNA (CYTOSINE-5)-METHYLTRANSFERASE 1"/>
    <property type="match status" value="1"/>
</dbReference>
<comment type="similarity">
    <text evidence="6 7">Belongs to the class I-like SAM-binding methyltransferase superfamily. C5-methyltransferase family.</text>
</comment>
<gene>
    <name evidence="9" type="ORF">BamIOP4010DRAFT_1848</name>
</gene>
<keyword evidence="2 6" id="KW-0808">Transferase</keyword>
<evidence type="ECO:0000256" key="6">
    <source>
        <dbReference type="PROSITE-ProRule" id="PRU01016"/>
    </source>
</evidence>
<dbReference type="PROSITE" id="PS00094">
    <property type="entry name" value="C5_MTASE_1"/>
    <property type="match status" value="1"/>
</dbReference>
<dbReference type="GO" id="GO:0044027">
    <property type="term" value="P:negative regulation of gene expression via chromosomal CpG island methylation"/>
    <property type="evidence" value="ECO:0007669"/>
    <property type="project" value="TreeGrafter"/>
</dbReference>
<dbReference type="NCBIfam" id="TIGR00675">
    <property type="entry name" value="dcm"/>
    <property type="match status" value="1"/>
</dbReference>
<dbReference type="EMBL" id="ABLC01000032">
    <property type="protein sequence ID" value="EDT04609.1"/>
    <property type="molecule type" value="Genomic_DNA"/>
</dbReference>
<keyword evidence="4" id="KW-0680">Restriction system</keyword>
<keyword evidence="1 6" id="KW-0489">Methyltransferase</keyword>
<dbReference type="PATRIC" id="fig|396596.7.peg.5977"/>
<dbReference type="GO" id="GO:0003677">
    <property type="term" value="F:DNA binding"/>
    <property type="evidence" value="ECO:0007669"/>
    <property type="project" value="TreeGrafter"/>
</dbReference>
<dbReference type="InterPro" id="IPR001525">
    <property type="entry name" value="C5_MeTfrase"/>
</dbReference>
<feature type="active site" evidence="6">
    <location>
        <position position="113"/>
    </location>
</feature>
<dbReference type="InterPro" id="IPR018117">
    <property type="entry name" value="C5_DNA_meth_AS"/>
</dbReference>
<reference evidence="9 10" key="1">
    <citation type="submission" date="2008-03" db="EMBL/GenBank/DDBJ databases">
        <title>Sequencing of the draft genome and assembly of Burkholderia ambifaria IOP40-10.</title>
        <authorList>
            <consortium name="US DOE Joint Genome Institute (JGI-PGF)"/>
            <person name="Copeland A."/>
            <person name="Lucas S."/>
            <person name="Lapidus A."/>
            <person name="Glavina del Rio T."/>
            <person name="Dalin E."/>
            <person name="Tice H."/>
            <person name="Bruce D."/>
            <person name="Goodwin L."/>
            <person name="Pitluck S."/>
            <person name="Larimer F."/>
            <person name="Land M.L."/>
            <person name="Hauser L."/>
            <person name="Tiedje J."/>
            <person name="Richardson P."/>
        </authorList>
    </citation>
    <scope>NUCLEOTIDE SEQUENCE [LARGE SCALE GENOMIC DNA]</scope>
    <source>
        <strain evidence="9 10">IOP40-10</strain>
    </source>
</reference>
<dbReference type="Gene3D" id="3.90.120.10">
    <property type="entry name" value="DNA Methylase, subunit A, domain 2"/>
    <property type="match status" value="1"/>
</dbReference>
<dbReference type="InterPro" id="IPR050390">
    <property type="entry name" value="C5-Methyltransferase"/>
</dbReference>
<evidence type="ECO:0000256" key="2">
    <source>
        <dbReference type="ARBA" id="ARBA00022679"/>
    </source>
</evidence>
<dbReference type="GO" id="GO:0003886">
    <property type="term" value="F:DNA (cytosine-5-)-methyltransferase activity"/>
    <property type="evidence" value="ECO:0007669"/>
    <property type="project" value="UniProtKB-EC"/>
</dbReference>
<evidence type="ECO:0000256" key="7">
    <source>
        <dbReference type="RuleBase" id="RU000416"/>
    </source>
</evidence>
<dbReference type="InterPro" id="IPR029063">
    <property type="entry name" value="SAM-dependent_MTases_sf"/>
</dbReference>
<name>B1FCT9_9BURK</name>
<keyword evidence="3 6" id="KW-0949">S-adenosyl-L-methionine</keyword>
<dbReference type="PROSITE" id="PS51679">
    <property type="entry name" value="SAM_MT_C5"/>
    <property type="match status" value="1"/>
</dbReference>
<comment type="catalytic activity">
    <reaction evidence="5 8">
        <text>a 2'-deoxycytidine in DNA + S-adenosyl-L-methionine = a 5-methyl-2'-deoxycytidine in DNA + S-adenosyl-L-homocysteine + H(+)</text>
        <dbReference type="Rhea" id="RHEA:13681"/>
        <dbReference type="Rhea" id="RHEA-COMP:11369"/>
        <dbReference type="Rhea" id="RHEA-COMP:11370"/>
        <dbReference type="ChEBI" id="CHEBI:15378"/>
        <dbReference type="ChEBI" id="CHEBI:57856"/>
        <dbReference type="ChEBI" id="CHEBI:59789"/>
        <dbReference type="ChEBI" id="CHEBI:85452"/>
        <dbReference type="ChEBI" id="CHEBI:85454"/>
        <dbReference type="EC" id="2.1.1.37"/>
    </reaction>
</comment>
<evidence type="ECO:0000256" key="3">
    <source>
        <dbReference type="ARBA" id="ARBA00022691"/>
    </source>
</evidence>
<dbReference type="Proteomes" id="UP000005463">
    <property type="component" value="Unassembled WGS sequence"/>
</dbReference>
<dbReference type="AlphaFoldDB" id="B1FCT9"/>
<protein>
    <recommendedName>
        <fullName evidence="8">Cytosine-specific methyltransferase</fullName>
        <ecNumber evidence="8">2.1.1.37</ecNumber>
    </recommendedName>
</protein>
<dbReference type="Gene3D" id="3.40.50.150">
    <property type="entry name" value="Vaccinia Virus protein VP39"/>
    <property type="match status" value="1"/>
</dbReference>
<evidence type="ECO:0000256" key="1">
    <source>
        <dbReference type="ARBA" id="ARBA00022603"/>
    </source>
</evidence>